<evidence type="ECO:0000256" key="3">
    <source>
        <dbReference type="ARBA" id="ARBA00022989"/>
    </source>
</evidence>
<feature type="transmembrane region" description="Helical" evidence="6">
    <location>
        <begin position="404"/>
        <end position="425"/>
    </location>
</feature>
<feature type="region of interest" description="Disordered" evidence="5">
    <location>
        <begin position="1"/>
        <end position="97"/>
    </location>
</feature>
<name>A0AAD9CWR8_PAPLA</name>
<dbReference type="Gene3D" id="1.20.1720.10">
    <property type="entry name" value="Multidrug resistance protein D"/>
    <property type="match status" value="1"/>
</dbReference>
<organism evidence="8 9">
    <name type="scientific">Papiliotrema laurentii</name>
    <name type="common">Cryptococcus laurentii</name>
    <dbReference type="NCBI Taxonomy" id="5418"/>
    <lineage>
        <taxon>Eukaryota</taxon>
        <taxon>Fungi</taxon>
        <taxon>Dikarya</taxon>
        <taxon>Basidiomycota</taxon>
        <taxon>Agaricomycotina</taxon>
        <taxon>Tremellomycetes</taxon>
        <taxon>Tremellales</taxon>
        <taxon>Rhynchogastremaceae</taxon>
        <taxon>Papiliotrema</taxon>
    </lineage>
</organism>
<gene>
    <name evidence="8" type="ORF">DB88DRAFT_493356</name>
</gene>
<dbReference type="InterPro" id="IPR011701">
    <property type="entry name" value="MFS"/>
</dbReference>
<evidence type="ECO:0000256" key="2">
    <source>
        <dbReference type="ARBA" id="ARBA00022692"/>
    </source>
</evidence>
<keyword evidence="3 6" id="KW-1133">Transmembrane helix</keyword>
<evidence type="ECO:0000313" key="8">
    <source>
        <dbReference type="EMBL" id="KAK1922972.1"/>
    </source>
</evidence>
<dbReference type="PANTHER" id="PTHR23502">
    <property type="entry name" value="MAJOR FACILITATOR SUPERFAMILY"/>
    <property type="match status" value="1"/>
</dbReference>
<feature type="transmembrane region" description="Helical" evidence="6">
    <location>
        <begin position="267"/>
        <end position="285"/>
    </location>
</feature>
<feature type="transmembrane region" description="Helical" evidence="6">
    <location>
        <begin position="437"/>
        <end position="458"/>
    </location>
</feature>
<proteinExistence type="predicted"/>
<evidence type="ECO:0000256" key="4">
    <source>
        <dbReference type="ARBA" id="ARBA00023136"/>
    </source>
</evidence>
<evidence type="ECO:0000313" key="9">
    <source>
        <dbReference type="Proteomes" id="UP001182556"/>
    </source>
</evidence>
<evidence type="ECO:0000259" key="7">
    <source>
        <dbReference type="PROSITE" id="PS50850"/>
    </source>
</evidence>
<feature type="domain" description="Major facilitator superfamily (MFS) profile" evidence="7">
    <location>
        <begin position="109"/>
        <end position="523"/>
    </location>
</feature>
<dbReference type="GO" id="GO:0022857">
    <property type="term" value="F:transmembrane transporter activity"/>
    <property type="evidence" value="ECO:0007669"/>
    <property type="project" value="InterPro"/>
</dbReference>
<feature type="compositionally biased region" description="Basic and acidic residues" evidence="5">
    <location>
        <begin position="78"/>
        <end position="97"/>
    </location>
</feature>
<dbReference type="Pfam" id="PF07690">
    <property type="entry name" value="MFS_1"/>
    <property type="match status" value="1"/>
</dbReference>
<feature type="transmembrane region" description="Helical" evidence="6">
    <location>
        <begin position="329"/>
        <end position="350"/>
    </location>
</feature>
<evidence type="ECO:0000256" key="1">
    <source>
        <dbReference type="ARBA" id="ARBA00004141"/>
    </source>
</evidence>
<feature type="compositionally biased region" description="Basic and acidic residues" evidence="5">
    <location>
        <begin position="545"/>
        <end position="573"/>
    </location>
</feature>
<dbReference type="EMBL" id="JAODAN010000007">
    <property type="protein sequence ID" value="KAK1922972.1"/>
    <property type="molecule type" value="Genomic_DNA"/>
</dbReference>
<dbReference type="GO" id="GO:0005886">
    <property type="term" value="C:plasma membrane"/>
    <property type="evidence" value="ECO:0007669"/>
    <property type="project" value="TreeGrafter"/>
</dbReference>
<keyword evidence="9" id="KW-1185">Reference proteome</keyword>
<keyword evidence="2 6" id="KW-0812">Transmembrane</keyword>
<feature type="transmembrane region" description="Helical" evidence="6">
    <location>
        <begin position="503"/>
        <end position="522"/>
    </location>
</feature>
<sequence>MSSDLSPFGAGTSKPAVRACLPVDSGGMDDTDEQHVKRVMTPPIPIPTVSDGHGHEILPASADVRDREREEGDEPPDKEDSKIDCNKDSERQTTPDVFDRFSPARKRTILAIVSYSAFISPVTSSIFLPSIPRMAEELNTTPSVINYTVAIFLVTIGIAPLFWSPLSGFYGRRPIYLCSMPIHVVASIGVALSRNVGDLIGTRILQGFGGSCVLAVGAGSIGDIYRPTERANAMGWFYSGALMGPSLAPLIGGVMTEYTSQTWRSSQYLLAGCGVLSLILVYFFLPETSHPPLPHDTVREERGKKFVLYLFNPFTSLGLFRWWNIVFIAFTSSCVMLETYCFVVPLATLFKTQYGVDNVVVAGALYLANGGGNLIAGRLAGPYCDRVVKRYIEKRGYRRPEDRLRAAVFAAAVVMPLSCLGYGWLVQYGAGGMGPPIVMMIFSAGALMFILTPLNTYLVDCMQSRSAELIAVNNCMRYIFSAGASALTLPVANSIGWGPTMSIAAGISWLSALAIFATLRWGHVWRENANRKYLPTRPAGQARRSSMDEERHGEKSKISDGGGHEHERSDEPGHLVPAPALRTAGRRGTMGGSGDGRLSRQSSLKGDLPPVEQVLSRTVSLSNASVHGG</sequence>
<reference evidence="8" key="1">
    <citation type="submission" date="2023-02" db="EMBL/GenBank/DDBJ databases">
        <title>Identification and recombinant expression of a fungal hydrolase from Papiliotrema laurentii that hydrolyzes apple cutin and clears colloidal polyester polyurethane.</title>
        <authorList>
            <consortium name="DOE Joint Genome Institute"/>
            <person name="Roman V.A."/>
            <person name="Bojanowski C."/>
            <person name="Crable B.R."/>
            <person name="Wagner D.N."/>
            <person name="Hung C.S."/>
            <person name="Nadeau L.J."/>
            <person name="Schratz L."/>
            <person name="Haridas S."/>
            <person name="Pangilinan J."/>
            <person name="Lipzen A."/>
            <person name="Na H."/>
            <person name="Yan M."/>
            <person name="Ng V."/>
            <person name="Grigoriev I.V."/>
            <person name="Spatafora J.W."/>
            <person name="Barlow D."/>
            <person name="Biffinger J."/>
            <person name="Kelley-Loughnane N."/>
            <person name="Varaljay V.A."/>
            <person name="Crookes-Goodson W.J."/>
        </authorList>
    </citation>
    <scope>NUCLEOTIDE SEQUENCE</scope>
    <source>
        <strain evidence="8">5307AH</strain>
    </source>
</reference>
<feature type="transmembrane region" description="Helical" evidence="6">
    <location>
        <begin position="204"/>
        <end position="224"/>
    </location>
</feature>
<feature type="region of interest" description="Disordered" evidence="5">
    <location>
        <begin position="536"/>
        <end position="629"/>
    </location>
</feature>
<comment type="subcellular location">
    <subcellularLocation>
        <location evidence="1">Membrane</location>
        <topology evidence="1">Multi-pass membrane protein</topology>
    </subcellularLocation>
</comment>
<evidence type="ECO:0000256" key="6">
    <source>
        <dbReference type="SAM" id="Phobius"/>
    </source>
</evidence>
<dbReference type="AlphaFoldDB" id="A0AAD9CWR8"/>
<dbReference type="PANTHER" id="PTHR23502:SF64">
    <property type="entry name" value="TRANSPORTER, PUTATIVE (AFU_ORTHOLOGUE AFUA_3G11760)-RELATED"/>
    <property type="match status" value="1"/>
</dbReference>
<dbReference type="Proteomes" id="UP001182556">
    <property type="component" value="Unassembled WGS sequence"/>
</dbReference>
<dbReference type="CDD" id="cd17323">
    <property type="entry name" value="MFS_Tpo1_MDR_like"/>
    <property type="match status" value="1"/>
</dbReference>
<feature type="transmembrane region" description="Helical" evidence="6">
    <location>
        <begin position="478"/>
        <end position="497"/>
    </location>
</feature>
<dbReference type="InterPro" id="IPR036259">
    <property type="entry name" value="MFS_trans_sf"/>
</dbReference>
<feature type="transmembrane region" description="Helical" evidence="6">
    <location>
        <begin position="175"/>
        <end position="192"/>
    </location>
</feature>
<protein>
    <submittedName>
        <fullName evidence="8">Major facilitator superfamily domain-containing protein</fullName>
    </submittedName>
</protein>
<dbReference type="SUPFAM" id="SSF103473">
    <property type="entry name" value="MFS general substrate transporter"/>
    <property type="match status" value="1"/>
</dbReference>
<feature type="compositionally biased region" description="Polar residues" evidence="5">
    <location>
        <begin position="615"/>
        <end position="629"/>
    </location>
</feature>
<dbReference type="PROSITE" id="PS50850">
    <property type="entry name" value="MFS"/>
    <property type="match status" value="1"/>
</dbReference>
<feature type="transmembrane region" description="Helical" evidence="6">
    <location>
        <begin position="109"/>
        <end position="132"/>
    </location>
</feature>
<evidence type="ECO:0000256" key="5">
    <source>
        <dbReference type="SAM" id="MobiDB-lite"/>
    </source>
</evidence>
<feature type="transmembrane region" description="Helical" evidence="6">
    <location>
        <begin position="144"/>
        <end position="163"/>
    </location>
</feature>
<comment type="caution">
    <text evidence="8">The sequence shown here is derived from an EMBL/GenBank/DDBJ whole genome shotgun (WGS) entry which is preliminary data.</text>
</comment>
<feature type="transmembrane region" description="Helical" evidence="6">
    <location>
        <begin position="236"/>
        <end position="255"/>
    </location>
</feature>
<keyword evidence="4 6" id="KW-0472">Membrane</keyword>
<dbReference type="InterPro" id="IPR020846">
    <property type="entry name" value="MFS_dom"/>
</dbReference>
<accession>A0AAD9CWR8</accession>